<evidence type="ECO:0000313" key="2">
    <source>
        <dbReference type="EMBL" id="KAF2402935.1"/>
    </source>
</evidence>
<organism evidence="2 3">
    <name type="scientific">Trichodelitschia bisporula</name>
    <dbReference type="NCBI Taxonomy" id="703511"/>
    <lineage>
        <taxon>Eukaryota</taxon>
        <taxon>Fungi</taxon>
        <taxon>Dikarya</taxon>
        <taxon>Ascomycota</taxon>
        <taxon>Pezizomycotina</taxon>
        <taxon>Dothideomycetes</taxon>
        <taxon>Dothideomycetes incertae sedis</taxon>
        <taxon>Phaeotrichales</taxon>
        <taxon>Phaeotrichaceae</taxon>
        <taxon>Trichodelitschia</taxon>
    </lineage>
</organism>
<accession>A0A6G1I4M9</accession>
<sequence>MASPAITTVWCDRSQASDPRLRLQQRIARERAAGEIGTGGSLRGGATPPMGASSASEGRTFTGTGNLARKIRHHGAARTVQVGTVTGVGGVPMRLSATEVDDDEEDDYAHSYSMARQGVHNHKEEAEDWLRPGAQHRRADSGRSVGSAGHKPNQTYQPGHSRSPSDSIPHIAEEDTVAGPPYSASGPSYYPTGSLANARSRNGSRRSRTSSGSGGSGDQRERENSFGSMGPLREADSEATKNSQQESLDELKRRGSVDERAMTMSGRGVRLFVANPDLSD</sequence>
<gene>
    <name evidence="2" type="ORF">EJ06DRAFT_519914</name>
</gene>
<evidence type="ECO:0000313" key="3">
    <source>
        <dbReference type="Proteomes" id="UP000799640"/>
    </source>
</evidence>
<dbReference type="Proteomes" id="UP000799640">
    <property type="component" value="Unassembled WGS sequence"/>
</dbReference>
<feature type="compositionally biased region" description="Low complexity" evidence="1">
    <location>
        <begin position="178"/>
        <end position="194"/>
    </location>
</feature>
<dbReference type="OrthoDB" id="5385072at2759"/>
<keyword evidence="3" id="KW-1185">Reference proteome</keyword>
<feature type="compositionally biased region" description="Basic and acidic residues" evidence="1">
    <location>
        <begin position="249"/>
        <end position="261"/>
    </location>
</feature>
<dbReference type="EMBL" id="ML996690">
    <property type="protein sequence ID" value="KAF2402935.1"/>
    <property type="molecule type" value="Genomic_DNA"/>
</dbReference>
<name>A0A6G1I4M9_9PEZI</name>
<feature type="region of interest" description="Disordered" evidence="1">
    <location>
        <begin position="132"/>
        <end position="280"/>
    </location>
</feature>
<proteinExistence type="predicted"/>
<feature type="region of interest" description="Disordered" evidence="1">
    <location>
        <begin position="34"/>
        <end position="58"/>
    </location>
</feature>
<evidence type="ECO:0000256" key="1">
    <source>
        <dbReference type="SAM" id="MobiDB-lite"/>
    </source>
</evidence>
<dbReference type="AlphaFoldDB" id="A0A6G1I4M9"/>
<reference evidence="2" key="1">
    <citation type="journal article" date="2020" name="Stud. Mycol.">
        <title>101 Dothideomycetes genomes: a test case for predicting lifestyles and emergence of pathogens.</title>
        <authorList>
            <person name="Haridas S."/>
            <person name="Albert R."/>
            <person name="Binder M."/>
            <person name="Bloem J."/>
            <person name="Labutti K."/>
            <person name="Salamov A."/>
            <person name="Andreopoulos B."/>
            <person name="Baker S."/>
            <person name="Barry K."/>
            <person name="Bills G."/>
            <person name="Bluhm B."/>
            <person name="Cannon C."/>
            <person name="Castanera R."/>
            <person name="Culley D."/>
            <person name="Daum C."/>
            <person name="Ezra D."/>
            <person name="Gonzalez J."/>
            <person name="Henrissat B."/>
            <person name="Kuo A."/>
            <person name="Liang C."/>
            <person name="Lipzen A."/>
            <person name="Lutzoni F."/>
            <person name="Magnuson J."/>
            <person name="Mondo S."/>
            <person name="Nolan M."/>
            <person name="Ohm R."/>
            <person name="Pangilinan J."/>
            <person name="Park H.-J."/>
            <person name="Ramirez L."/>
            <person name="Alfaro M."/>
            <person name="Sun H."/>
            <person name="Tritt A."/>
            <person name="Yoshinaga Y."/>
            <person name="Zwiers L.-H."/>
            <person name="Turgeon B."/>
            <person name="Goodwin S."/>
            <person name="Spatafora J."/>
            <person name="Crous P."/>
            <person name="Grigoriev I."/>
        </authorList>
    </citation>
    <scope>NUCLEOTIDE SEQUENCE</scope>
    <source>
        <strain evidence="2">CBS 262.69</strain>
    </source>
</reference>
<feature type="compositionally biased region" description="Polar residues" evidence="1">
    <location>
        <begin position="152"/>
        <end position="166"/>
    </location>
</feature>
<protein>
    <submittedName>
        <fullName evidence="2">Uncharacterized protein</fullName>
    </submittedName>
</protein>